<protein>
    <submittedName>
        <fullName evidence="1">Uncharacterized protein</fullName>
    </submittedName>
</protein>
<comment type="caution">
    <text evidence="1">The sequence shown here is derived from an EMBL/GenBank/DDBJ whole genome shotgun (WGS) entry which is preliminary data.</text>
</comment>
<evidence type="ECO:0000313" key="1">
    <source>
        <dbReference type="EMBL" id="MDR6785180.1"/>
    </source>
</evidence>
<evidence type="ECO:0000313" key="2">
    <source>
        <dbReference type="Proteomes" id="UP001246858"/>
    </source>
</evidence>
<gene>
    <name evidence="1" type="ORF">J2X78_003754</name>
</gene>
<dbReference type="EMBL" id="JAVDTF010000003">
    <property type="protein sequence ID" value="MDR6785180.1"/>
    <property type="molecule type" value="Genomic_DNA"/>
</dbReference>
<keyword evidence="2" id="KW-1185">Reference proteome</keyword>
<dbReference type="Proteomes" id="UP001246858">
    <property type="component" value="Unassembled WGS sequence"/>
</dbReference>
<sequence length="80" mass="9060">MKFNITPFTIISPIALITAIYFLYNIPKGKYGGYLILIVGVVFVITLVLDVIFRFSIKSLQTIWIVETVLALIGLVFFFV</sequence>
<accession>A0ACC6L173</accession>
<name>A0ACC6L173_9SPHI</name>
<proteinExistence type="predicted"/>
<organism evidence="1 2">
    <name type="scientific">Pedobacter africanus</name>
    <dbReference type="NCBI Taxonomy" id="151894"/>
    <lineage>
        <taxon>Bacteria</taxon>
        <taxon>Pseudomonadati</taxon>
        <taxon>Bacteroidota</taxon>
        <taxon>Sphingobacteriia</taxon>
        <taxon>Sphingobacteriales</taxon>
        <taxon>Sphingobacteriaceae</taxon>
        <taxon>Pedobacter</taxon>
    </lineage>
</organism>
<reference evidence="1" key="1">
    <citation type="submission" date="2023-07" db="EMBL/GenBank/DDBJ databases">
        <title>Sorghum-associated microbial communities from plants grown in Nebraska, USA.</title>
        <authorList>
            <person name="Schachtman D."/>
        </authorList>
    </citation>
    <scope>NUCLEOTIDE SEQUENCE</scope>
    <source>
        <strain evidence="1">2697</strain>
    </source>
</reference>